<dbReference type="Gene3D" id="3.40.50.720">
    <property type="entry name" value="NAD(P)-binding Rossmann-like Domain"/>
    <property type="match status" value="1"/>
</dbReference>
<dbReference type="Proteomes" id="UP000236546">
    <property type="component" value="Unassembled WGS sequence"/>
</dbReference>
<evidence type="ECO:0000256" key="2">
    <source>
        <dbReference type="ARBA" id="ARBA00023002"/>
    </source>
</evidence>
<reference evidence="4 5" key="1">
    <citation type="submission" date="2017-02" db="EMBL/GenBank/DDBJ databases">
        <title>Genomes of Trichoderma spp. with biocontrol activity.</title>
        <authorList>
            <person name="Gardiner D."/>
            <person name="Kazan K."/>
            <person name="Vos C."/>
            <person name="Harvey P."/>
        </authorList>
    </citation>
    <scope>NUCLEOTIDE SEQUENCE [LARGE SCALE GENOMIC DNA]</scope>
    <source>
        <strain evidence="4 5">A5MH</strain>
    </source>
</reference>
<dbReference type="InterPro" id="IPR047122">
    <property type="entry name" value="Trans-enoyl_RdTase-like"/>
</dbReference>
<evidence type="ECO:0000259" key="3">
    <source>
        <dbReference type="SMART" id="SM00829"/>
    </source>
</evidence>
<dbReference type="GO" id="GO:0016651">
    <property type="term" value="F:oxidoreductase activity, acting on NAD(P)H"/>
    <property type="evidence" value="ECO:0007669"/>
    <property type="project" value="InterPro"/>
</dbReference>
<keyword evidence="2" id="KW-0560">Oxidoreductase</keyword>
<sequence>MGVPDTFKAAVVPSPGKQHVIVDRSLPPLQSGEVAIKITATSINPIDWKMRDHEVFITNYPAVLGSDAAGEIAAIGPGVSNFSIGERVFFQGIIGNYDASTFQQYAKIDAALVAKTPSNISDDQASGIMLASLAVLTAYYDKTGHGLPAPWDNGGDKIGDGAAIVIIGGSSSMGQYAIQMARLSGFSQIITNSSPAHQDYLQKLGATVVLGREATVDDFAATIGDNVPLDFILDTISAKSTRELSVGIVKAVKSTKEAVTKIIVVLPEILDFENFDAQGESKVTLPRIIGLGSVPSLRYLSEPFAKHLGGDNGYIARGLFVPNRPVIVPGGLAGVEAALAKNKKGVSGKKVVIRPFE</sequence>
<evidence type="ECO:0000313" key="5">
    <source>
        <dbReference type="Proteomes" id="UP000236546"/>
    </source>
</evidence>
<comment type="caution">
    <text evidence="4">The sequence shown here is derived from an EMBL/GenBank/DDBJ whole genome shotgun (WGS) entry which is preliminary data.</text>
</comment>
<dbReference type="AlphaFoldDB" id="A0A2K0T704"/>
<dbReference type="EMBL" id="MTYH01000058">
    <property type="protein sequence ID" value="PNP41313.1"/>
    <property type="molecule type" value="Genomic_DNA"/>
</dbReference>
<dbReference type="InterPro" id="IPR036291">
    <property type="entry name" value="NAD(P)-bd_dom_sf"/>
</dbReference>
<dbReference type="PANTHER" id="PTHR45348">
    <property type="entry name" value="HYPOTHETICAL OXIDOREDUCTASE (EUROFUNG)"/>
    <property type="match status" value="1"/>
</dbReference>
<accession>A0A2K0T704</accession>
<feature type="domain" description="Enoyl reductase (ER)" evidence="3">
    <location>
        <begin position="2"/>
        <end position="352"/>
    </location>
</feature>
<dbReference type="SMART" id="SM00829">
    <property type="entry name" value="PKS_ER"/>
    <property type="match status" value="1"/>
</dbReference>
<dbReference type="CDD" id="cd08249">
    <property type="entry name" value="enoyl_reductase_like"/>
    <property type="match status" value="1"/>
</dbReference>
<dbReference type="InterPro" id="IPR013154">
    <property type="entry name" value="ADH-like_N"/>
</dbReference>
<dbReference type="InterPro" id="IPR020843">
    <property type="entry name" value="ER"/>
</dbReference>
<evidence type="ECO:0000313" key="4">
    <source>
        <dbReference type="EMBL" id="PNP41313.1"/>
    </source>
</evidence>
<dbReference type="OrthoDB" id="10257049at2759"/>
<dbReference type="Pfam" id="PF08240">
    <property type="entry name" value="ADH_N"/>
    <property type="match status" value="1"/>
</dbReference>
<dbReference type="SUPFAM" id="SSF51735">
    <property type="entry name" value="NAD(P)-binding Rossmann-fold domains"/>
    <property type="match status" value="1"/>
</dbReference>
<gene>
    <name evidence="4" type="ORF">TGAMA5MH_06636</name>
</gene>
<dbReference type="Gene3D" id="3.90.180.10">
    <property type="entry name" value="Medium-chain alcohol dehydrogenases, catalytic domain"/>
    <property type="match status" value="1"/>
</dbReference>
<protein>
    <recommendedName>
        <fullName evidence="3">Enoyl reductase (ER) domain-containing protein</fullName>
    </recommendedName>
</protein>
<name>A0A2K0T704_9HYPO</name>
<comment type="similarity">
    <text evidence="1">Belongs to the zinc-containing alcohol dehydrogenase family.</text>
</comment>
<dbReference type="PANTHER" id="PTHR45348:SF2">
    <property type="entry name" value="ZINC-TYPE ALCOHOL DEHYDROGENASE-LIKE PROTEIN C2E1P3.01"/>
    <property type="match status" value="1"/>
</dbReference>
<proteinExistence type="inferred from homology"/>
<evidence type="ECO:0000256" key="1">
    <source>
        <dbReference type="ARBA" id="ARBA00008072"/>
    </source>
</evidence>
<dbReference type="InterPro" id="IPR011032">
    <property type="entry name" value="GroES-like_sf"/>
</dbReference>
<organism evidence="4 5">
    <name type="scientific">Trichoderma gamsii</name>
    <dbReference type="NCBI Taxonomy" id="398673"/>
    <lineage>
        <taxon>Eukaryota</taxon>
        <taxon>Fungi</taxon>
        <taxon>Dikarya</taxon>
        <taxon>Ascomycota</taxon>
        <taxon>Pezizomycotina</taxon>
        <taxon>Sordariomycetes</taxon>
        <taxon>Hypocreomycetidae</taxon>
        <taxon>Hypocreales</taxon>
        <taxon>Hypocreaceae</taxon>
        <taxon>Trichoderma</taxon>
    </lineage>
</organism>
<dbReference type="SUPFAM" id="SSF50129">
    <property type="entry name" value="GroES-like"/>
    <property type="match status" value="1"/>
</dbReference>